<accession>A0A518CBI3</accession>
<evidence type="ECO:0000256" key="2">
    <source>
        <dbReference type="SAM" id="Phobius"/>
    </source>
</evidence>
<dbReference type="SUPFAM" id="SSF52317">
    <property type="entry name" value="Class I glutamine amidotransferase-like"/>
    <property type="match status" value="1"/>
</dbReference>
<reference evidence="5" key="1">
    <citation type="submission" date="2019-02" db="EMBL/GenBank/DDBJ databases">
        <title>Deep-cultivation of Planctomycetes and their phenomic and genomic characterization uncovers novel biology.</title>
        <authorList>
            <person name="Wiegand S."/>
            <person name="Jogler M."/>
            <person name="Boedeker C."/>
            <person name="Pinto D."/>
            <person name="Vollmers J."/>
            <person name="Rivas-Marin E."/>
            <person name="Kohn T."/>
            <person name="Peeters S.H."/>
            <person name="Heuer A."/>
            <person name="Rast P."/>
            <person name="Oberbeckmann S."/>
            <person name="Bunk B."/>
            <person name="Jeske O."/>
            <person name="Meyerdierks A."/>
            <person name="Storesund J.E."/>
            <person name="Kallscheuer N."/>
            <person name="Luecker S."/>
            <person name="Lage O.M."/>
            <person name="Pohl T."/>
            <person name="Merkel B.J."/>
            <person name="Hornburger P."/>
            <person name="Mueller R.-W."/>
            <person name="Bruemmer F."/>
            <person name="Labrenz M."/>
            <person name="Spormann A.M."/>
            <person name="Op den Camp H."/>
            <person name="Overmann J."/>
            <person name="Amann R."/>
            <person name="Jetten M.S.M."/>
            <person name="Mascher T."/>
            <person name="Medema M.H."/>
            <person name="Devos D.P."/>
            <person name="Kaster A.-K."/>
            <person name="Ovreas L."/>
            <person name="Rohde M."/>
            <person name="Galperin M.Y."/>
            <person name="Jogler C."/>
        </authorList>
    </citation>
    <scope>NUCLEOTIDE SEQUENCE [LARGE SCALE GENOMIC DNA]</scope>
    <source>
        <strain evidence="5">Pan97</strain>
    </source>
</reference>
<proteinExistence type="predicted"/>
<dbReference type="InterPro" id="IPR036465">
    <property type="entry name" value="vWFA_dom_sf"/>
</dbReference>
<dbReference type="RefSeq" id="WP_144974803.1">
    <property type="nucleotide sequence ID" value="NZ_CP036289.1"/>
</dbReference>
<dbReference type="InterPro" id="IPR010768">
    <property type="entry name" value="GATase1-like"/>
</dbReference>
<dbReference type="PANTHER" id="PTHR37947:SF2">
    <property type="entry name" value="VON WILLEBRAND FACTOR TYPE A"/>
    <property type="match status" value="1"/>
</dbReference>
<feature type="domain" description="VWFA" evidence="3">
    <location>
        <begin position="70"/>
        <end position="212"/>
    </location>
</feature>
<feature type="transmembrane region" description="Helical" evidence="2">
    <location>
        <begin position="39"/>
        <end position="58"/>
    </location>
</feature>
<dbReference type="Gene3D" id="3.40.50.880">
    <property type="match status" value="2"/>
</dbReference>
<dbReference type="OrthoDB" id="9781333at2"/>
<dbReference type="PROSITE" id="PS50234">
    <property type="entry name" value="VWFA"/>
    <property type="match status" value="2"/>
</dbReference>
<dbReference type="InterPro" id="IPR002035">
    <property type="entry name" value="VWF_A"/>
</dbReference>
<gene>
    <name evidence="4" type="ORF">Pan97_36380</name>
</gene>
<feature type="region of interest" description="Disordered" evidence="1">
    <location>
        <begin position="962"/>
        <end position="999"/>
    </location>
</feature>
<evidence type="ECO:0000313" key="4">
    <source>
        <dbReference type="EMBL" id="QDU76586.1"/>
    </source>
</evidence>
<dbReference type="Proteomes" id="UP000318626">
    <property type="component" value="Chromosome"/>
</dbReference>
<protein>
    <submittedName>
        <fullName evidence="4">von Willebrand factor type A domain protein</fullName>
    </submittedName>
</protein>
<dbReference type="AlphaFoldDB" id="A0A518CBI3"/>
<feature type="compositionally biased region" description="Basic and acidic residues" evidence="1">
    <location>
        <begin position="976"/>
        <end position="999"/>
    </location>
</feature>
<dbReference type="KEGG" id="bvo:Pan97_36380"/>
<dbReference type="SMART" id="SM00327">
    <property type="entry name" value="VWA"/>
    <property type="match status" value="2"/>
</dbReference>
<evidence type="ECO:0000313" key="5">
    <source>
        <dbReference type="Proteomes" id="UP000318626"/>
    </source>
</evidence>
<feature type="transmembrane region" description="Helical" evidence="2">
    <location>
        <begin position="12"/>
        <end position="32"/>
    </location>
</feature>
<sequence length="999" mass="110207">MLDLQFSIEHPQFLLLLAIIPALWWVSWNGLAMGNRWRWVLANGLRSLLCLLVVLTLAEVELVRTNDRLTVIYLVDRSLSIPPERLEDVVTYVRSTANTFRQQAPDDRVGVISFGGAAAIEIPPWSGDLFLRSKLETTIDPQQTNLEAALKLAQAAFPVDAAKRVVIVTDGKETLGNAMPAARALSEAGIGIDVVPITAQARTEITVEKITTPAKMREKTPFPVQVVLNNRPGIHWDQQAANKPVAGKIRVVRRGSGRDQVVVEQQIELEPGTRVFAFQDKLSEGGFYTYEAEFTPDAKGVDGFTQNNRAASFTHIESPGQVLLIVDSTRPDEFNDFAEMLRRNDLKVTIQPSNQLFTRLSDLQPYDLVILGNVPRTSGDTQEITAFSDAQMQMLADNTRNLGAGLIMLGGPDSFGAGGWTNTPIEEAMPLDFKIKDAKVVPVGALMLVMDKSGSMNGEKIHWCKAAARESLRALGPHDYIGVTTFDSTTSRTVPLQTAKNRQFVSQMISRLSSGGGTNMFPAMEDGFRQLQANEAAVKHMIVLTDGQTPAADFGNLTRQIEKSGITVSTVAVGQDADVRLLNQIAAIGRGKFYQVTSPKAIPRIFMQETRRVARPLVFEKPSGMVPQVAANHEILKGIPSAFPPFSGYVMTSPKDSPLVDVLLTSPDPSGQTNALLAAWQYGIGRSVCWTSDLGQRWATDWAGWEGNEKLLMQMIRWCMRTTDPSENFLVASEVNGQKVKLILNALDDEGNFVNFASPQLNGVGPRSDVVSEAFVQVAPGRYEVEFDAQHAGPHFLAVSPSSGLAPLRIGVNVQNAQEFRDRRDNLTMLQRFAALTPPGGRPGEVFNLDMTPEQLANIDTTPFRHDLPKASSQRPIWYLVLVTVACLFVMDIANRRVLWNFAWVGILWARIRHQPTVEAPVAESLHRLKAQKEKLNRDWQVTFDGTETSVDAATVEAKAEASAAPLNDEPSFEVNQEKGYLDRLLDAKRQTRRPDKQD</sequence>
<keyword evidence="2" id="KW-1133">Transmembrane helix</keyword>
<evidence type="ECO:0000256" key="1">
    <source>
        <dbReference type="SAM" id="MobiDB-lite"/>
    </source>
</evidence>
<dbReference type="Pfam" id="PF13519">
    <property type="entry name" value="VWA_2"/>
    <property type="match status" value="1"/>
</dbReference>
<dbReference type="Gene3D" id="3.40.50.410">
    <property type="entry name" value="von Willebrand factor, type A domain"/>
    <property type="match status" value="1"/>
</dbReference>
<dbReference type="Pfam" id="PF00092">
    <property type="entry name" value="VWA"/>
    <property type="match status" value="1"/>
</dbReference>
<evidence type="ECO:0000259" key="3">
    <source>
        <dbReference type="PROSITE" id="PS50234"/>
    </source>
</evidence>
<organism evidence="4 5">
    <name type="scientific">Bremerella volcania</name>
    <dbReference type="NCBI Taxonomy" id="2527984"/>
    <lineage>
        <taxon>Bacteria</taxon>
        <taxon>Pseudomonadati</taxon>
        <taxon>Planctomycetota</taxon>
        <taxon>Planctomycetia</taxon>
        <taxon>Pirellulales</taxon>
        <taxon>Pirellulaceae</taxon>
        <taxon>Bremerella</taxon>
    </lineage>
</organism>
<keyword evidence="2" id="KW-0472">Membrane</keyword>
<dbReference type="EMBL" id="CP036289">
    <property type="protein sequence ID" value="QDU76586.1"/>
    <property type="molecule type" value="Genomic_DNA"/>
</dbReference>
<dbReference type="PANTHER" id="PTHR37947">
    <property type="entry name" value="BLL2462 PROTEIN"/>
    <property type="match status" value="1"/>
</dbReference>
<keyword evidence="5" id="KW-1185">Reference proteome</keyword>
<name>A0A518CBI3_9BACT</name>
<dbReference type="SUPFAM" id="SSF53300">
    <property type="entry name" value="vWA-like"/>
    <property type="match status" value="2"/>
</dbReference>
<feature type="domain" description="VWFA" evidence="3">
    <location>
        <begin position="445"/>
        <end position="610"/>
    </location>
</feature>
<dbReference type="InterPro" id="IPR029062">
    <property type="entry name" value="Class_I_gatase-like"/>
</dbReference>
<dbReference type="CDD" id="cd00198">
    <property type="entry name" value="vWFA"/>
    <property type="match status" value="1"/>
</dbReference>
<keyword evidence="2" id="KW-0812">Transmembrane</keyword>
<dbReference type="Pfam" id="PF07090">
    <property type="entry name" value="GATase1_like"/>
    <property type="match status" value="1"/>
</dbReference>